<dbReference type="InterPro" id="IPR050373">
    <property type="entry name" value="Fibrinogen_C-term_domain"/>
</dbReference>
<dbReference type="Proteomes" id="UP000008744">
    <property type="component" value="Unassembled WGS sequence"/>
</dbReference>
<dbReference type="InterPro" id="IPR036056">
    <property type="entry name" value="Fibrinogen-like_C"/>
</dbReference>
<dbReference type="Gene3D" id="3.90.215.10">
    <property type="entry name" value="Gamma Fibrinogen, chain A, domain 1"/>
    <property type="match status" value="1"/>
</dbReference>
<proteinExistence type="predicted"/>
<dbReference type="STRING" id="7234.B4GFL0"/>
<dbReference type="eggNOG" id="KOG2579">
    <property type="taxonomic scope" value="Eukaryota"/>
</dbReference>
<dbReference type="AlphaFoldDB" id="B4GFL0"/>
<reference evidence="3 4" key="1">
    <citation type="journal article" date="2007" name="Nature">
        <title>Evolution of genes and genomes on the Drosophila phylogeny.</title>
        <authorList>
            <consortium name="Drosophila 12 Genomes Consortium"/>
            <person name="Clark A.G."/>
            <person name="Eisen M.B."/>
            <person name="Smith D.R."/>
            <person name="Bergman C.M."/>
            <person name="Oliver B."/>
            <person name="Markow T.A."/>
            <person name="Kaufman T.C."/>
            <person name="Kellis M."/>
            <person name="Gelbart W."/>
            <person name="Iyer V.N."/>
            <person name="Pollard D.A."/>
            <person name="Sackton T.B."/>
            <person name="Larracuente A.M."/>
            <person name="Singh N.D."/>
            <person name="Abad J.P."/>
            <person name="Abt D.N."/>
            <person name="Adryan B."/>
            <person name="Aguade M."/>
            <person name="Akashi H."/>
            <person name="Anderson W.W."/>
            <person name="Aquadro C.F."/>
            <person name="Ardell D.H."/>
            <person name="Arguello R."/>
            <person name="Artieri C.G."/>
            <person name="Barbash D.A."/>
            <person name="Barker D."/>
            <person name="Barsanti P."/>
            <person name="Batterham P."/>
            <person name="Batzoglou S."/>
            <person name="Begun D."/>
            <person name="Bhutkar A."/>
            <person name="Blanco E."/>
            <person name="Bosak S.A."/>
            <person name="Bradley R.K."/>
            <person name="Brand A.D."/>
            <person name="Brent M.R."/>
            <person name="Brooks A.N."/>
            <person name="Brown R.H."/>
            <person name="Butlin R.K."/>
            <person name="Caggese C."/>
            <person name="Calvi B.R."/>
            <person name="Bernardo de Carvalho A."/>
            <person name="Caspi A."/>
            <person name="Castrezana S."/>
            <person name="Celniker S.E."/>
            <person name="Chang J.L."/>
            <person name="Chapple C."/>
            <person name="Chatterji S."/>
            <person name="Chinwalla A."/>
            <person name="Civetta A."/>
            <person name="Clifton S.W."/>
            <person name="Comeron J.M."/>
            <person name="Costello J.C."/>
            <person name="Coyne J.A."/>
            <person name="Daub J."/>
            <person name="David R.G."/>
            <person name="Delcher A.L."/>
            <person name="Delehaunty K."/>
            <person name="Do C.B."/>
            <person name="Ebling H."/>
            <person name="Edwards K."/>
            <person name="Eickbush T."/>
            <person name="Evans J.D."/>
            <person name="Filipski A."/>
            <person name="Findeiss S."/>
            <person name="Freyhult E."/>
            <person name="Fulton L."/>
            <person name="Fulton R."/>
            <person name="Garcia A.C."/>
            <person name="Gardiner A."/>
            <person name="Garfield D.A."/>
            <person name="Garvin B.E."/>
            <person name="Gibson G."/>
            <person name="Gilbert D."/>
            <person name="Gnerre S."/>
            <person name="Godfrey J."/>
            <person name="Good R."/>
            <person name="Gotea V."/>
            <person name="Gravely B."/>
            <person name="Greenberg A.J."/>
            <person name="Griffiths-Jones S."/>
            <person name="Gross S."/>
            <person name="Guigo R."/>
            <person name="Gustafson E.A."/>
            <person name="Haerty W."/>
            <person name="Hahn M.W."/>
            <person name="Halligan D.L."/>
            <person name="Halpern A.L."/>
            <person name="Halter G.M."/>
            <person name="Han M.V."/>
            <person name="Heger A."/>
            <person name="Hillier L."/>
            <person name="Hinrichs A.S."/>
            <person name="Holmes I."/>
            <person name="Hoskins R.A."/>
            <person name="Hubisz M.J."/>
            <person name="Hultmark D."/>
            <person name="Huntley M.A."/>
            <person name="Jaffe D.B."/>
            <person name="Jagadeeshan S."/>
            <person name="Jeck W.R."/>
            <person name="Johnson J."/>
            <person name="Jones C.D."/>
            <person name="Jordan W.C."/>
            <person name="Karpen G.H."/>
            <person name="Kataoka E."/>
            <person name="Keightley P.D."/>
            <person name="Kheradpour P."/>
            <person name="Kirkness E.F."/>
            <person name="Koerich L.B."/>
            <person name="Kristiansen K."/>
            <person name="Kudrna D."/>
            <person name="Kulathinal R.J."/>
            <person name="Kumar S."/>
            <person name="Kwok R."/>
            <person name="Lander E."/>
            <person name="Langley C.H."/>
            <person name="Lapoint R."/>
            <person name="Lazzaro B.P."/>
            <person name="Lee S.J."/>
            <person name="Levesque L."/>
            <person name="Li R."/>
            <person name="Lin C.F."/>
            <person name="Lin M.F."/>
            <person name="Lindblad-Toh K."/>
            <person name="Llopart A."/>
            <person name="Long M."/>
            <person name="Low L."/>
            <person name="Lozovsky E."/>
            <person name="Lu J."/>
            <person name="Luo M."/>
            <person name="Machado C.A."/>
            <person name="Makalowski W."/>
            <person name="Marzo M."/>
            <person name="Matsuda M."/>
            <person name="Matzkin L."/>
            <person name="McAllister B."/>
            <person name="McBride C.S."/>
            <person name="McKernan B."/>
            <person name="McKernan K."/>
            <person name="Mendez-Lago M."/>
            <person name="Minx P."/>
            <person name="Mollenhauer M.U."/>
            <person name="Montooth K."/>
            <person name="Mount S.M."/>
            <person name="Mu X."/>
            <person name="Myers E."/>
            <person name="Negre B."/>
            <person name="Newfeld S."/>
            <person name="Nielsen R."/>
            <person name="Noor M.A."/>
            <person name="O'Grady P."/>
            <person name="Pachter L."/>
            <person name="Papaceit M."/>
            <person name="Parisi M.J."/>
            <person name="Parisi M."/>
            <person name="Parts L."/>
            <person name="Pedersen J.S."/>
            <person name="Pesole G."/>
            <person name="Phillippy A.M."/>
            <person name="Ponting C.P."/>
            <person name="Pop M."/>
            <person name="Porcelli D."/>
            <person name="Powell J.R."/>
            <person name="Prohaska S."/>
            <person name="Pruitt K."/>
            <person name="Puig M."/>
            <person name="Quesneville H."/>
            <person name="Ram K.R."/>
            <person name="Rand D."/>
            <person name="Rasmussen M.D."/>
            <person name="Reed L.K."/>
            <person name="Reenan R."/>
            <person name="Reily A."/>
            <person name="Remington K.A."/>
            <person name="Rieger T.T."/>
            <person name="Ritchie M.G."/>
            <person name="Robin C."/>
            <person name="Rogers Y.H."/>
            <person name="Rohde C."/>
            <person name="Rozas J."/>
            <person name="Rubenfield M.J."/>
            <person name="Ruiz A."/>
            <person name="Russo S."/>
            <person name="Salzberg S.L."/>
            <person name="Sanchez-Gracia A."/>
            <person name="Saranga D.J."/>
            <person name="Sato H."/>
            <person name="Schaeffer S.W."/>
            <person name="Schatz M.C."/>
            <person name="Schlenke T."/>
            <person name="Schwartz R."/>
            <person name="Segarra C."/>
            <person name="Singh R.S."/>
            <person name="Sirot L."/>
            <person name="Sirota M."/>
            <person name="Sisneros N.B."/>
            <person name="Smith C.D."/>
            <person name="Smith T.F."/>
            <person name="Spieth J."/>
            <person name="Stage D.E."/>
            <person name="Stark A."/>
            <person name="Stephan W."/>
            <person name="Strausberg R.L."/>
            <person name="Strempel S."/>
            <person name="Sturgill D."/>
            <person name="Sutton G."/>
            <person name="Sutton G.G."/>
            <person name="Tao W."/>
            <person name="Teichmann S."/>
            <person name="Tobari Y.N."/>
            <person name="Tomimura Y."/>
            <person name="Tsolas J.M."/>
            <person name="Valente V.L."/>
            <person name="Venter E."/>
            <person name="Venter J.C."/>
            <person name="Vicario S."/>
            <person name="Vieira F.G."/>
            <person name="Vilella A.J."/>
            <person name="Villasante A."/>
            <person name="Walenz B."/>
            <person name="Wang J."/>
            <person name="Wasserman M."/>
            <person name="Watts T."/>
            <person name="Wilson D."/>
            <person name="Wilson R.K."/>
            <person name="Wing R.A."/>
            <person name="Wolfner M.F."/>
            <person name="Wong A."/>
            <person name="Wong G.K."/>
            <person name="Wu C.I."/>
            <person name="Wu G."/>
            <person name="Yamamoto D."/>
            <person name="Yang H.P."/>
            <person name="Yang S.P."/>
            <person name="Yorke J.A."/>
            <person name="Yoshida K."/>
            <person name="Zdobnov E."/>
            <person name="Zhang P."/>
            <person name="Zhang Y."/>
            <person name="Zimin A.V."/>
            <person name="Baldwin J."/>
            <person name="Abdouelleil A."/>
            <person name="Abdulkadir J."/>
            <person name="Abebe A."/>
            <person name="Abera B."/>
            <person name="Abreu J."/>
            <person name="Acer S.C."/>
            <person name="Aftuck L."/>
            <person name="Alexander A."/>
            <person name="An P."/>
            <person name="Anderson E."/>
            <person name="Anderson S."/>
            <person name="Arachi H."/>
            <person name="Azer M."/>
            <person name="Bachantsang P."/>
            <person name="Barry A."/>
            <person name="Bayul T."/>
            <person name="Berlin A."/>
            <person name="Bessette D."/>
            <person name="Bloom T."/>
            <person name="Blye J."/>
            <person name="Boguslavskiy L."/>
            <person name="Bonnet C."/>
            <person name="Boukhgalter B."/>
            <person name="Bourzgui I."/>
            <person name="Brown A."/>
            <person name="Cahill P."/>
            <person name="Channer S."/>
            <person name="Cheshatsang Y."/>
            <person name="Chuda L."/>
            <person name="Citroen M."/>
            <person name="Collymore A."/>
            <person name="Cooke P."/>
            <person name="Costello M."/>
            <person name="D'Aco K."/>
            <person name="Daza R."/>
            <person name="De Haan G."/>
            <person name="DeGray S."/>
            <person name="DeMaso C."/>
            <person name="Dhargay N."/>
            <person name="Dooley K."/>
            <person name="Dooley E."/>
            <person name="Doricent M."/>
            <person name="Dorje P."/>
            <person name="Dorjee K."/>
            <person name="Dupes A."/>
            <person name="Elong R."/>
            <person name="Falk J."/>
            <person name="Farina A."/>
            <person name="Faro S."/>
            <person name="Ferguson D."/>
            <person name="Fisher S."/>
            <person name="Foley C.D."/>
            <person name="Franke A."/>
            <person name="Friedrich D."/>
            <person name="Gadbois L."/>
            <person name="Gearin G."/>
            <person name="Gearin C.R."/>
            <person name="Giannoukos G."/>
            <person name="Goode T."/>
            <person name="Graham J."/>
            <person name="Grandbois E."/>
            <person name="Grewal S."/>
            <person name="Gyaltsen K."/>
            <person name="Hafez N."/>
            <person name="Hagos B."/>
            <person name="Hall J."/>
            <person name="Henson C."/>
            <person name="Hollinger A."/>
            <person name="Honan T."/>
            <person name="Huard M.D."/>
            <person name="Hughes L."/>
            <person name="Hurhula B."/>
            <person name="Husby M.E."/>
            <person name="Kamat A."/>
            <person name="Kanga B."/>
            <person name="Kashin S."/>
            <person name="Khazanovich D."/>
            <person name="Kisner P."/>
            <person name="Lance K."/>
            <person name="Lara M."/>
            <person name="Lee W."/>
            <person name="Lennon N."/>
            <person name="Letendre F."/>
            <person name="LeVine R."/>
            <person name="Lipovsky A."/>
            <person name="Liu X."/>
            <person name="Liu J."/>
            <person name="Liu S."/>
            <person name="Lokyitsang T."/>
            <person name="Lokyitsang Y."/>
            <person name="Lubonja R."/>
            <person name="Lui A."/>
            <person name="MacDonald P."/>
            <person name="Magnisalis V."/>
            <person name="Maru K."/>
            <person name="Matthews C."/>
            <person name="McCusker W."/>
            <person name="McDonough S."/>
            <person name="Mehta T."/>
            <person name="Meldrim J."/>
            <person name="Meneus L."/>
            <person name="Mihai O."/>
            <person name="Mihalev A."/>
            <person name="Mihova T."/>
            <person name="Mittelman R."/>
            <person name="Mlenga V."/>
            <person name="Montmayeur A."/>
            <person name="Mulrain L."/>
            <person name="Navidi A."/>
            <person name="Naylor J."/>
            <person name="Negash T."/>
            <person name="Nguyen T."/>
            <person name="Nguyen N."/>
            <person name="Nicol R."/>
            <person name="Norbu C."/>
            <person name="Norbu N."/>
            <person name="Novod N."/>
            <person name="O'Neill B."/>
            <person name="Osman S."/>
            <person name="Markiewicz E."/>
            <person name="Oyono O.L."/>
            <person name="Patti C."/>
            <person name="Phunkhang P."/>
            <person name="Pierre F."/>
            <person name="Priest M."/>
            <person name="Raghuraman S."/>
            <person name="Rege F."/>
            <person name="Reyes R."/>
            <person name="Rise C."/>
            <person name="Rogov P."/>
            <person name="Ross K."/>
            <person name="Ryan E."/>
            <person name="Settipalli S."/>
            <person name="Shea T."/>
            <person name="Sherpa N."/>
            <person name="Shi L."/>
            <person name="Shih D."/>
            <person name="Sparrow T."/>
            <person name="Spaulding J."/>
            <person name="Stalker J."/>
            <person name="Stange-Thomann N."/>
            <person name="Stavropoulos S."/>
            <person name="Stone C."/>
            <person name="Strader C."/>
            <person name="Tesfaye S."/>
            <person name="Thomson T."/>
            <person name="Thoulutsang Y."/>
            <person name="Thoulutsang D."/>
            <person name="Topham K."/>
            <person name="Topping I."/>
            <person name="Tsamla T."/>
            <person name="Vassiliev H."/>
            <person name="Vo A."/>
            <person name="Wangchuk T."/>
            <person name="Wangdi T."/>
            <person name="Weiand M."/>
            <person name="Wilkinson J."/>
            <person name="Wilson A."/>
            <person name="Yadav S."/>
            <person name="Young G."/>
            <person name="Yu Q."/>
            <person name="Zembek L."/>
            <person name="Zhong D."/>
            <person name="Zimmer A."/>
            <person name="Zwirko Z."/>
            <person name="Jaffe D.B."/>
            <person name="Alvarez P."/>
            <person name="Brockman W."/>
            <person name="Butler J."/>
            <person name="Chin C."/>
            <person name="Gnerre S."/>
            <person name="Grabherr M."/>
            <person name="Kleber M."/>
            <person name="Mauceli E."/>
            <person name="MacCallum I."/>
        </authorList>
    </citation>
    <scope>NUCLEOTIDE SEQUENCE [LARGE SCALE GENOMIC DNA]</scope>
    <source>
        <strain evidence="4">MSH-3 / Tucson 14011-0111.49</strain>
    </source>
</reference>
<evidence type="ECO:0000259" key="2">
    <source>
        <dbReference type="PROSITE" id="PS51406"/>
    </source>
</evidence>
<feature type="chain" id="PRO_5002803611" evidence="1">
    <location>
        <begin position="18"/>
        <end position="392"/>
    </location>
</feature>
<dbReference type="PANTHER" id="PTHR19143:SF185">
    <property type="entry name" value="ANGIOPOIETIN-RELATED PROTEIN 5"/>
    <property type="match status" value="1"/>
</dbReference>
<dbReference type="InterPro" id="IPR014716">
    <property type="entry name" value="Fibrinogen_a/b/g_C_1"/>
</dbReference>
<dbReference type="SUPFAM" id="SSF56496">
    <property type="entry name" value="Fibrinogen C-terminal domain-like"/>
    <property type="match status" value="1"/>
</dbReference>
<evidence type="ECO:0000313" key="3">
    <source>
        <dbReference type="EMBL" id="EDW34395.1"/>
    </source>
</evidence>
<evidence type="ECO:0000256" key="1">
    <source>
        <dbReference type="SAM" id="SignalP"/>
    </source>
</evidence>
<accession>B4GFL0</accession>
<dbReference type="GO" id="GO:0005615">
    <property type="term" value="C:extracellular space"/>
    <property type="evidence" value="ECO:0007669"/>
    <property type="project" value="TreeGrafter"/>
</dbReference>
<dbReference type="EMBL" id="CH479182">
    <property type="protein sequence ID" value="EDW34395.1"/>
    <property type="molecule type" value="Genomic_DNA"/>
</dbReference>
<evidence type="ECO:0000313" key="4">
    <source>
        <dbReference type="Proteomes" id="UP000008744"/>
    </source>
</evidence>
<dbReference type="Pfam" id="PF00147">
    <property type="entry name" value="Fibrinogen_C"/>
    <property type="match status" value="1"/>
</dbReference>
<protein>
    <submittedName>
        <fullName evidence="3">GL22237</fullName>
    </submittedName>
</protein>
<sequence length="392" mass="44928">MMISLLFVLALSSTFHSGSLMLTTARSEPSIRQLLNKQQLKLTNLEFTLRHVLSKVLFLSDADVHAPRRGDSDPLVELSKRVTQLLQRLAESEERTADILSRIEAKISAPGSLGPASNETLGLNKTAVQLAEVEVEEAEPKQKELPKLDPMQPAKADCYELEDLTRRDGIFRFLVPELNEVGRDFNERYCAFTLDGPAWTVIQSRGPYQTQENFNRTWDEYRTGFGSLERDFWFGNEFIHKIVYRDDHMLRIELEDQEGTRDWGEYAVFRLDSESYNYQLVIDGYQGSMPDALEYHNKMDFSTCDRRNDQSPRESIPCAVRFGSGWWFDRCQECNLNGIYPGSGRSGIIWADWRSGNYTLKTARMMIRPVRFVPATATTFTTSNPGALLKFK</sequence>
<organism evidence="4">
    <name type="scientific">Drosophila persimilis</name>
    <name type="common">Fruit fly</name>
    <dbReference type="NCBI Taxonomy" id="7234"/>
    <lineage>
        <taxon>Eukaryota</taxon>
        <taxon>Metazoa</taxon>
        <taxon>Ecdysozoa</taxon>
        <taxon>Arthropoda</taxon>
        <taxon>Hexapoda</taxon>
        <taxon>Insecta</taxon>
        <taxon>Pterygota</taxon>
        <taxon>Neoptera</taxon>
        <taxon>Endopterygota</taxon>
        <taxon>Diptera</taxon>
        <taxon>Brachycera</taxon>
        <taxon>Muscomorpha</taxon>
        <taxon>Ephydroidea</taxon>
        <taxon>Drosophilidae</taxon>
        <taxon>Drosophila</taxon>
        <taxon>Sophophora</taxon>
    </lineage>
</organism>
<dbReference type="SMART" id="SM00186">
    <property type="entry name" value="FBG"/>
    <property type="match status" value="1"/>
</dbReference>
<gene>
    <name evidence="3" type="primary">Dper\GL22237</name>
    <name evidence="3" type="ORF">Dper_GL22237</name>
</gene>
<dbReference type="PANTHER" id="PTHR19143">
    <property type="entry name" value="FIBRINOGEN/TENASCIN/ANGIOPOEITIN"/>
    <property type="match status" value="1"/>
</dbReference>
<dbReference type="PhylomeDB" id="B4GFL0"/>
<feature type="signal peptide" evidence="1">
    <location>
        <begin position="1"/>
        <end position="17"/>
    </location>
</feature>
<dbReference type="OMA" id="ASPAIIW"/>
<dbReference type="PROSITE" id="PS51406">
    <property type="entry name" value="FIBRINOGEN_C_2"/>
    <property type="match status" value="1"/>
</dbReference>
<dbReference type="HOGENOM" id="CLU_038628_4_0_1"/>
<keyword evidence="4" id="KW-1185">Reference proteome</keyword>
<name>B4GFL0_DROPE</name>
<dbReference type="SMR" id="B4GFL0"/>
<keyword evidence="1" id="KW-0732">Signal</keyword>
<dbReference type="CDD" id="cd00087">
    <property type="entry name" value="FReD"/>
    <property type="match status" value="1"/>
</dbReference>
<feature type="domain" description="Fibrinogen C-terminal" evidence="2">
    <location>
        <begin position="149"/>
        <end position="371"/>
    </location>
</feature>
<dbReference type="InterPro" id="IPR002181">
    <property type="entry name" value="Fibrinogen_a/b/g_C_dom"/>
</dbReference>
<dbReference type="OrthoDB" id="6145874at2759"/>